<feature type="transmembrane region" description="Helical" evidence="10">
    <location>
        <begin position="284"/>
        <end position="306"/>
    </location>
</feature>
<dbReference type="Proteomes" id="UP001370490">
    <property type="component" value="Unassembled WGS sequence"/>
</dbReference>
<keyword evidence="7 10" id="KW-0472">Membrane</keyword>
<dbReference type="PIRSF" id="PIRSF037006">
    <property type="entry name" value="Wax_synthase"/>
    <property type="match status" value="1"/>
</dbReference>
<feature type="domain" description="Wax synthase" evidence="11">
    <location>
        <begin position="203"/>
        <end position="289"/>
    </location>
</feature>
<feature type="transmembrane region" description="Helical" evidence="10">
    <location>
        <begin position="250"/>
        <end position="272"/>
    </location>
</feature>
<feature type="transmembrane region" description="Helical" evidence="10">
    <location>
        <begin position="42"/>
        <end position="68"/>
    </location>
</feature>
<feature type="transmembrane region" description="Helical" evidence="10">
    <location>
        <begin position="144"/>
        <end position="161"/>
    </location>
</feature>
<keyword evidence="8" id="KW-0012">Acyltransferase</keyword>
<keyword evidence="4 10" id="KW-0812">Transmembrane</keyword>
<feature type="compositionally biased region" description="Polar residues" evidence="9">
    <location>
        <begin position="110"/>
        <end position="128"/>
    </location>
</feature>
<feature type="transmembrane region" description="Helical" evidence="10">
    <location>
        <begin position="12"/>
        <end position="30"/>
    </location>
</feature>
<evidence type="ECO:0000256" key="10">
    <source>
        <dbReference type="SAM" id="Phobius"/>
    </source>
</evidence>
<evidence type="ECO:0000256" key="4">
    <source>
        <dbReference type="ARBA" id="ARBA00022692"/>
    </source>
</evidence>
<name>A0AAN8VRL8_9MAGN</name>
<dbReference type="AlphaFoldDB" id="A0AAN8VRL8"/>
<accession>A0AAN8VRL8</accession>
<evidence type="ECO:0000256" key="6">
    <source>
        <dbReference type="ARBA" id="ARBA00023098"/>
    </source>
</evidence>
<keyword evidence="13" id="KW-1185">Reference proteome</keyword>
<sequence length="357" mass="40521">MESEIHNFIKVWLSTIASLCYCYFIASQLPKGKLRLFSLLPIFYLFTTIPFILSSFHLGAPTTFYLLWLGNFKLILFSFDLGPLSSNPPKSLLQFISLACLPIKSKQDPSHQTPANTKNNKNPSAKTSKSLGLSPSFFQNLPKSIIFGIKLVILALVVLTYEHKRFLHPFVVYCLYCVNVYLGAELILALTATPVQALGFDIEPQFNEPYLSTSLQDFWSRRWNLMVPSILRPTVYDPTRNVLIPILGKMWALIVAYVATFLVSGLMHEIIYYQLTRARPTWEVTWFFVLQGVCTAAEVAVKRLWLTDGWGLHGAISRALTLGFIGVTGVWLFFPQIIRHGVDEKAIREYPVMIEIS</sequence>
<evidence type="ECO:0000313" key="13">
    <source>
        <dbReference type="Proteomes" id="UP001370490"/>
    </source>
</evidence>
<keyword evidence="6" id="KW-0443">Lipid metabolism</keyword>
<comment type="subcellular location">
    <subcellularLocation>
        <location evidence="1">Membrane</location>
        <topology evidence="1">Multi-pass membrane protein</topology>
    </subcellularLocation>
</comment>
<comment type="caution">
    <text evidence="12">The sequence shown here is derived from an EMBL/GenBank/DDBJ whole genome shotgun (WGS) entry which is preliminary data.</text>
</comment>
<evidence type="ECO:0000256" key="2">
    <source>
        <dbReference type="ARBA" id="ARBA00007282"/>
    </source>
</evidence>
<proteinExistence type="inferred from homology"/>
<feature type="transmembrane region" description="Helical" evidence="10">
    <location>
        <begin position="170"/>
        <end position="190"/>
    </location>
</feature>
<evidence type="ECO:0000256" key="8">
    <source>
        <dbReference type="ARBA" id="ARBA00023315"/>
    </source>
</evidence>
<evidence type="ECO:0000256" key="7">
    <source>
        <dbReference type="ARBA" id="ARBA00023136"/>
    </source>
</evidence>
<dbReference type="InterPro" id="IPR017088">
    <property type="entry name" value="Wax_synthase_Magnoliopsida"/>
</dbReference>
<dbReference type="EMBL" id="JBAMMX010000008">
    <property type="protein sequence ID" value="KAK6934526.1"/>
    <property type="molecule type" value="Genomic_DNA"/>
</dbReference>
<feature type="transmembrane region" description="Helical" evidence="10">
    <location>
        <begin position="312"/>
        <end position="334"/>
    </location>
</feature>
<evidence type="ECO:0000256" key="1">
    <source>
        <dbReference type="ARBA" id="ARBA00004141"/>
    </source>
</evidence>
<gene>
    <name evidence="12" type="ORF">RJ641_034681</name>
</gene>
<dbReference type="GO" id="GO:0008374">
    <property type="term" value="F:O-acyltransferase activity"/>
    <property type="evidence" value="ECO:0007669"/>
    <property type="project" value="InterPro"/>
</dbReference>
<keyword evidence="5 10" id="KW-1133">Transmembrane helix</keyword>
<keyword evidence="3" id="KW-0808">Transferase</keyword>
<evidence type="ECO:0000256" key="3">
    <source>
        <dbReference type="ARBA" id="ARBA00022679"/>
    </source>
</evidence>
<evidence type="ECO:0000313" key="12">
    <source>
        <dbReference type="EMBL" id="KAK6934526.1"/>
    </source>
</evidence>
<protein>
    <submittedName>
        <fullName evidence="12">Wax synthase domain</fullName>
    </submittedName>
</protein>
<dbReference type="GO" id="GO:0016020">
    <property type="term" value="C:membrane"/>
    <property type="evidence" value="ECO:0007669"/>
    <property type="project" value="UniProtKB-SubCell"/>
</dbReference>
<reference evidence="12 13" key="1">
    <citation type="submission" date="2023-12" db="EMBL/GenBank/DDBJ databases">
        <title>A high-quality genome assembly for Dillenia turbinata (Dilleniales).</title>
        <authorList>
            <person name="Chanderbali A."/>
        </authorList>
    </citation>
    <scope>NUCLEOTIDE SEQUENCE [LARGE SCALE GENOMIC DNA]</scope>
    <source>
        <strain evidence="12">LSX21</strain>
        <tissue evidence="12">Leaf</tissue>
    </source>
</reference>
<dbReference type="InterPro" id="IPR032805">
    <property type="entry name" value="Wax_synthase_dom"/>
</dbReference>
<evidence type="ECO:0000256" key="5">
    <source>
        <dbReference type="ARBA" id="ARBA00022989"/>
    </source>
</evidence>
<feature type="region of interest" description="Disordered" evidence="9">
    <location>
        <begin position="106"/>
        <end position="128"/>
    </location>
</feature>
<organism evidence="12 13">
    <name type="scientific">Dillenia turbinata</name>
    <dbReference type="NCBI Taxonomy" id="194707"/>
    <lineage>
        <taxon>Eukaryota</taxon>
        <taxon>Viridiplantae</taxon>
        <taxon>Streptophyta</taxon>
        <taxon>Embryophyta</taxon>
        <taxon>Tracheophyta</taxon>
        <taxon>Spermatophyta</taxon>
        <taxon>Magnoliopsida</taxon>
        <taxon>eudicotyledons</taxon>
        <taxon>Gunneridae</taxon>
        <taxon>Pentapetalae</taxon>
        <taxon>Dilleniales</taxon>
        <taxon>Dilleniaceae</taxon>
        <taxon>Dillenia</taxon>
    </lineage>
</organism>
<dbReference type="GO" id="GO:0006629">
    <property type="term" value="P:lipid metabolic process"/>
    <property type="evidence" value="ECO:0007669"/>
    <property type="project" value="UniProtKB-KW"/>
</dbReference>
<dbReference type="PANTHER" id="PTHR31595">
    <property type="entry name" value="LONG-CHAIN-ALCOHOL O-FATTY-ACYLTRANSFERASE 3-RELATED"/>
    <property type="match status" value="1"/>
</dbReference>
<comment type="similarity">
    <text evidence="2">Belongs to the wax synthase family.</text>
</comment>
<dbReference type="InterPro" id="IPR044851">
    <property type="entry name" value="Wax_synthase"/>
</dbReference>
<dbReference type="Pfam" id="PF13813">
    <property type="entry name" value="MBOAT_2"/>
    <property type="match status" value="1"/>
</dbReference>
<evidence type="ECO:0000259" key="11">
    <source>
        <dbReference type="Pfam" id="PF13813"/>
    </source>
</evidence>
<evidence type="ECO:0000256" key="9">
    <source>
        <dbReference type="SAM" id="MobiDB-lite"/>
    </source>
</evidence>
<dbReference type="PANTHER" id="PTHR31595:SF70">
    <property type="entry name" value="LONG-CHAIN-ALCOHOL O-FATTY-ACYLTRANSFERASE 3-RELATED"/>
    <property type="match status" value="1"/>
</dbReference>